<name>A0A7S8E5P2_9CHLR</name>
<dbReference type="EMBL" id="CP062983">
    <property type="protein sequence ID" value="QPC80783.1"/>
    <property type="molecule type" value="Genomic_DNA"/>
</dbReference>
<accession>A0A7S8E5P2</accession>
<gene>
    <name evidence="11" type="primary">aroK</name>
    <name evidence="12" type="ORF">G4Y79_13805</name>
</gene>
<comment type="pathway">
    <text evidence="1 11">Metabolic intermediate biosynthesis; chorismate biosynthesis; chorismate from D-erythrose 4-phosphate and phosphoenolpyruvate: step 5/7.</text>
</comment>
<sequence length="173" mass="18811">MNNAPGDKAARHIVITGFMGTGKTTTGQLVAQLLGRPFYDMDALIVSRAGKSIPEIFAQDGEPAFRQMEHDLLVQMARTGGDVIATGGGALVPDRNRQLMKLHTFLVCLTAFPHVIEARLQADGAGRPLAAGWRDLLQIRAQAYADIDYQIDTSQREPQAVAEEIVALWQASQ</sequence>
<dbReference type="GO" id="GO:0000287">
    <property type="term" value="F:magnesium ion binding"/>
    <property type="evidence" value="ECO:0007669"/>
    <property type="project" value="UniProtKB-UniRule"/>
</dbReference>
<evidence type="ECO:0000256" key="9">
    <source>
        <dbReference type="ARBA" id="ARBA00023141"/>
    </source>
</evidence>
<dbReference type="RefSeq" id="WP_195168858.1">
    <property type="nucleotide sequence ID" value="NZ_CP062983.1"/>
</dbReference>
<dbReference type="GO" id="GO:0005829">
    <property type="term" value="C:cytosol"/>
    <property type="evidence" value="ECO:0007669"/>
    <property type="project" value="TreeGrafter"/>
</dbReference>
<dbReference type="SUPFAM" id="SSF52540">
    <property type="entry name" value="P-loop containing nucleoside triphosphate hydrolases"/>
    <property type="match status" value="1"/>
</dbReference>
<dbReference type="GO" id="GO:0005524">
    <property type="term" value="F:ATP binding"/>
    <property type="evidence" value="ECO:0007669"/>
    <property type="project" value="UniProtKB-UniRule"/>
</dbReference>
<feature type="binding site" evidence="11">
    <location>
        <position position="156"/>
    </location>
    <ligand>
        <name>ATP</name>
        <dbReference type="ChEBI" id="CHEBI:30616"/>
    </ligand>
</feature>
<evidence type="ECO:0000313" key="12">
    <source>
        <dbReference type="EMBL" id="QPC80783.1"/>
    </source>
</evidence>
<dbReference type="PANTHER" id="PTHR21087">
    <property type="entry name" value="SHIKIMATE KINASE"/>
    <property type="match status" value="1"/>
</dbReference>
<evidence type="ECO:0000256" key="6">
    <source>
        <dbReference type="ARBA" id="ARBA00022741"/>
    </source>
</evidence>
<dbReference type="PANTHER" id="PTHR21087:SF16">
    <property type="entry name" value="SHIKIMATE KINASE 1, CHLOROPLASTIC"/>
    <property type="match status" value="1"/>
</dbReference>
<feature type="binding site" evidence="11">
    <location>
        <position position="24"/>
    </location>
    <ligand>
        <name>Mg(2+)</name>
        <dbReference type="ChEBI" id="CHEBI:18420"/>
    </ligand>
</feature>
<dbReference type="EC" id="2.7.1.71" evidence="3 11"/>
<evidence type="ECO:0000256" key="7">
    <source>
        <dbReference type="ARBA" id="ARBA00022777"/>
    </source>
</evidence>
<dbReference type="InterPro" id="IPR023000">
    <property type="entry name" value="Shikimate_kinase_CS"/>
</dbReference>
<comment type="subunit">
    <text evidence="11">Monomer.</text>
</comment>
<reference evidence="12 13" key="1">
    <citation type="submission" date="2020-02" db="EMBL/GenBank/DDBJ databases">
        <authorList>
            <person name="Zheng R.K."/>
            <person name="Sun C.M."/>
        </authorList>
    </citation>
    <scope>NUCLEOTIDE SEQUENCE [LARGE SCALE GENOMIC DNA]</scope>
    <source>
        <strain evidence="13">rifampicinis</strain>
    </source>
</reference>
<feature type="binding site" evidence="11">
    <location>
        <position position="42"/>
    </location>
    <ligand>
        <name>substrate</name>
    </ligand>
</feature>
<dbReference type="GO" id="GO:0004765">
    <property type="term" value="F:shikimate kinase activity"/>
    <property type="evidence" value="ECO:0007669"/>
    <property type="project" value="UniProtKB-UniRule"/>
</dbReference>
<keyword evidence="5 11" id="KW-0808">Transferase</keyword>
<dbReference type="Proteomes" id="UP000594468">
    <property type="component" value="Chromosome"/>
</dbReference>
<keyword evidence="9 11" id="KW-0057">Aromatic amino acid biosynthesis</keyword>
<evidence type="ECO:0000256" key="10">
    <source>
        <dbReference type="ARBA" id="ARBA00048567"/>
    </source>
</evidence>
<comment type="cofactor">
    <cofactor evidence="11">
        <name>Mg(2+)</name>
        <dbReference type="ChEBI" id="CHEBI:18420"/>
    </cofactor>
    <text evidence="11">Binds 1 Mg(2+) ion per subunit.</text>
</comment>
<keyword evidence="13" id="KW-1185">Reference proteome</keyword>
<dbReference type="GO" id="GO:0009073">
    <property type="term" value="P:aromatic amino acid family biosynthetic process"/>
    <property type="evidence" value="ECO:0007669"/>
    <property type="project" value="UniProtKB-KW"/>
</dbReference>
<dbReference type="InterPro" id="IPR027417">
    <property type="entry name" value="P-loop_NTPase"/>
</dbReference>
<evidence type="ECO:0000256" key="8">
    <source>
        <dbReference type="ARBA" id="ARBA00022840"/>
    </source>
</evidence>
<dbReference type="CDD" id="cd00464">
    <property type="entry name" value="SK"/>
    <property type="match status" value="1"/>
</dbReference>
<keyword evidence="6 11" id="KW-0547">Nucleotide-binding</keyword>
<evidence type="ECO:0000256" key="5">
    <source>
        <dbReference type="ARBA" id="ARBA00022679"/>
    </source>
</evidence>
<dbReference type="KEGG" id="pmet:G4Y79_13805"/>
<feature type="binding site" evidence="11">
    <location>
        <position position="140"/>
    </location>
    <ligand>
        <name>substrate</name>
    </ligand>
</feature>
<evidence type="ECO:0000256" key="2">
    <source>
        <dbReference type="ARBA" id="ARBA00006997"/>
    </source>
</evidence>
<comment type="similarity">
    <text evidence="2 11">Belongs to the shikimate kinase family.</text>
</comment>
<dbReference type="Gene3D" id="3.40.50.300">
    <property type="entry name" value="P-loop containing nucleotide triphosphate hydrolases"/>
    <property type="match status" value="1"/>
</dbReference>
<dbReference type="GO" id="GO:0008652">
    <property type="term" value="P:amino acid biosynthetic process"/>
    <property type="evidence" value="ECO:0007669"/>
    <property type="project" value="UniProtKB-KW"/>
</dbReference>
<keyword evidence="11" id="KW-0479">Metal-binding</keyword>
<organism evidence="12 13">
    <name type="scientific">Phototrophicus methaneseepsis</name>
    <dbReference type="NCBI Taxonomy" id="2710758"/>
    <lineage>
        <taxon>Bacteria</taxon>
        <taxon>Bacillati</taxon>
        <taxon>Chloroflexota</taxon>
        <taxon>Candidatus Thermofontia</taxon>
        <taxon>Phototrophicales</taxon>
        <taxon>Phototrophicaceae</taxon>
        <taxon>Phototrophicus</taxon>
    </lineage>
</organism>
<evidence type="ECO:0000313" key="13">
    <source>
        <dbReference type="Proteomes" id="UP000594468"/>
    </source>
</evidence>
<dbReference type="HAMAP" id="MF_00109">
    <property type="entry name" value="Shikimate_kinase"/>
    <property type="match status" value="1"/>
</dbReference>
<evidence type="ECO:0000256" key="3">
    <source>
        <dbReference type="ARBA" id="ARBA00012154"/>
    </source>
</evidence>
<dbReference type="AlphaFoldDB" id="A0A7S8E5P2"/>
<dbReference type="Pfam" id="PF01202">
    <property type="entry name" value="SKI"/>
    <property type="match status" value="1"/>
</dbReference>
<feature type="binding site" evidence="11">
    <location>
        <position position="127"/>
    </location>
    <ligand>
        <name>ATP</name>
        <dbReference type="ChEBI" id="CHEBI:30616"/>
    </ligand>
</feature>
<dbReference type="PROSITE" id="PS01128">
    <property type="entry name" value="SHIKIMATE_KINASE"/>
    <property type="match status" value="1"/>
</dbReference>
<comment type="subcellular location">
    <subcellularLocation>
        <location evidence="11">Cytoplasm</location>
    </subcellularLocation>
</comment>
<dbReference type="GO" id="GO:0009423">
    <property type="term" value="P:chorismate biosynthetic process"/>
    <property type="evidence" value="ECO:0007669"/>
    <property type="project" value="UniProtKB-UniRule"/>
</dbReference>
<comment type="function">
    <text evidence="11">Catalyzes the specific phosphorylation of the 3-hydroxyl group of shikimic acid using ATP as a cosubstrate.</text>
</comment>
<comment type="catalytic activity">
    <reaction evidence="10 11">
        <text>shikimate + ATP = 3-phosphoshikimate + ADP + H(+)</text>
        <dbReference type="Rhea" id="RHEA:13121"/>
        <dbReference type="ChEBI" id="CHEBI:15378"/>
        <dbReference type="ChEBI" id="CHEBI:30616"/>
        <dbReference type="ChEBI" id="CHEBI:36208"/>
        <dbReference type="ChEBI" id="CHEBI:145989"/>
        <dbReference type="ChEBI" id="CHEBI:456216"/>
        <dbReference type="EC" id="2.7.1.71"/>
    </reaction>
</comment>
<protein>
    <recommendedName>
        <fullName evidence="3 11">Shikimate kinase</fullName>
        <shortName evidence="11">SK</shortName>
        <ecNumber evidence="3 11">2.7.1.71</ecNumber>
    </recommendedName>
</protein>
<evidence type="ECO:0000256" key="11">
    <source>
        <dbReference type="HAMAP-Rule" id="MF_00109"/>
    </source>
</evidence>
<dbReference type="InterPro" id="IPR000623">
    <property type="entry name" value="Shikimate_kinase/TSH1"/>
</dbReference>
<keyword evidence="8 11" id="KW-0067">ATP-binding</keyword>
<evidence type="ECO:0000256" key="4">
    <source>
        <dbReference type="ARBA" id="ARBA00022605"/>
    </source>
</evidence>
<feature type="binding site" evidence="11">
    <location>
        <position position="88"/>
    </location>
    <ligand>
        <name>substrate</name>
    </ligand>
</feature>
<keyword evidence="7 11" id="KW-0418">Kinase</keyword>
<dbReference type="UniPathway" id="UPA00053">
    <property type="reaction ID" value="UER00088"/>
</dbReference>
<evidence type="ECO:0000256" key="1">
    <source>
        <dbReference type="ARBA" id="ARBA00004842"/>
    </source>
</evidence>
<proteinExistence type="inferred from homology"/>
<dbReference type="PRINTS" id="PR01100">
    <property type="entry name" value="SHIKIMTKNASE"/>
</dbReference>
<keyword evidence="11" id="KW-0963">Cytoplasm</keyword>
<dbReference type="InterPro" id="IPR031322">
    <property type="entry name" value="Shikimate/glucono_kinase"/>
</dbReference>
<keyword evidence="4 11" id="KW-0028">Amino-acid biosynthesis</keyword>
<feature type="binding site" evidence="11">
    <location>
        <position position="66"/>
    </location>
    <ligand>
        <name>substrate</name>
    </ligand>
</feature>
<keyword evidence="11" id="KW-0460">Magnesium</keyword>
<feature type="binding site" evidence="11">
    <location>
        <begin position="20"/>
        <end position="25"/>
    </location>
    <ligand>
        <name>ATP</name>
        <dbReference type="ChEBI" id="CHEBI:30616"/>
    </ligand>
</feature>